<feature type="non-terminal residue" evidence="7">
    <location>
        <position position="209"/>
    </location>
</feature>
<dbReference type="AlphaFoldDB" id="T1ABL5"/>
<dbReference type="InterPro" id="IPR050082">
    <property type="entry name" value="RNA_methyltr_RlmE"/>
</dbReference>
<sequence>MVRRFVAERRRDPYYRAAQKEGLRSRAAFKLTFLASRFPILRPGARVLDLGAAPGGWSLVVRDLIGPRGTVVAVDLRAFEAAEGIHPIRGRVGDPRLLARLGRDGFDTVLSDLSPRISGAYATDHARSVELVRAAFALAREVLHENGSFAAKVFDGDMRGGLEEELRPYFSRSGPHEASRLARTVLRDVPDRPRLLGERGRPRAPASAP</sequence>
<reference evidence="7" key="1">
    <citation type="submission" date="2013-08" db="EMBL/GenBank/DDBJ databases">
        <authorList>
            <person name="Mendez C."/>
            <person name="Richter M."/>
            <person name="Ferrer M."/>
            <person name="Sanchez J."/>
        </authorList>
    </citation>
    <scope>NUCLEOTIDE SEQUENCE</scope>
</reference>
<evidence type="ECO:0000313" key="7">
    <source>
        <dbReference type="EMBL" id="EQD54437.1"/>
    </source>
</evidence>
<dbReference type="PIRSF" id="PIRSF005461">
    <property type="entry name" value="23S_rRNA_mtase"/>
    <property type="match status" value="1"/>
</dbReference>
<reference evidence="7" key="2">
    <citation type="journal article" date="2014" name="ISME J.">
        <title>Microbial stratification in low pH oxic and suboxic macroscopic growths along an acid mine drainage.</title>
        <authorList>
            <person name="Mendez-Garcia C."/>
            <person name="Mesa V."/>
            <person name="Sprenger R.R."/>
            <person name="Richter M."/>
            <person name="Diez M.S."/>
            <person name="Solano J."/>
            <person name="Bargiela R."/>
            <person name="Golyshina O.V."/>
            <person name="Manteca A."/>
            <person name="Ramos J.L."/>
            <person name="Gallego J.R."/>
            <person name="Llorente I."/>
            <person name="Martins Dos Santos V.A."/>
            <person name="Jensen O.N."/>
            <person name="Pelaez A.I."/>
            <person name="Sanchez J."/>
            <person name="Ferrer M."/>
        </authorList>
    </citation>
    <scope>NUCLEOTIDE SEQUENCE</scope>
</reference>
<feature type="domain" description="Ribosomal RNA methyltransferase FtsJ" evidence="6">
    <location>
        <begin position="24"/>
        <end position="173"/>
    </location>
</feature>
<proteinExistence type="predicted"/>
<dbReference type="GO" id="GO:0001510">
    <property type="term" value="P:RNA methylation"/>
    <property type="evidence" value="ECO:0007669"/>
    <property type="project" value="InterPro"/>
</dbReference>
<dbReference type="InterPro" id="IPR029063">
    <property type="entry name" value="SAM-dependent_MTases_sf"/>
</dbReference>
<keyword evidence="4" id="KW-0949">S-adenosyl-L-methionine</keyword>
<dbReference type="Gene3D" id="3.40.50.150">
    <property type="entry name" value="Vaccinia Virus protein VP39"/>
    <property type="match status" value="1"/>
</dbReference>
<gene>
    <name evidence="7" type="ORF">B1B_09687</name>
</gene>
<dbReference type="PANTHER" id="PTHR10920:SF13">
    <property type="entry name" value="PRE-RRNA 2'-O-RIBOSE RNA METHYLTRANSFERASE FTSJ3"/>
    <property type="match status" value="1"/>
</dbReference>
<dbReference type="EC" id="2.1.1.-" evidence="7"/>
<organism evidence="7">
    <name type="scientific">mine drainage metagenome</name>
    <dbReference type="NCBI Taxonomy" id="410659"/>
    <lineage>
        <taxon>unclassified sequences</taxon>
        <taxon>metagenomes</taxon>
        <taxon>ecological metagenomes</taxon>
    </lineage>
</organism>
<evidence type="ECO:0000259" key="6">
    <source>
        <dbReference type="Pfam" id="PF01728"/>
    </source>
</evidence>
<dbReference type="Pfam" id="PF01728">
    <property type="entry name" value="FtsJ"/>
    <property type="match status" value="1"/>
</dbReference>
<keyword evidence="2 7" id="KW-0489">Methyltransferase</keyword>
<protein>
    <submittedName>
        <fullName evidence="7">23S ribosomal RNA methyltransferase</fullName>
        <ecNumber evidence="7">2.1.1.-</ecNumber>
    </submittedName>
</protein>
<dbReference type="GO" id="GO:0006364">
    <property type="term" value="P:rRNA processing"/>
    <property type="evidence" value="ECO:0007669"/>
    <property type="project" value="UniProtKB-KW"/>
</dbReference>
<evidence type="ECO:0000256" key="2">
    <source>
        <dbReference type="ARBA" id="ARBA00022603"/>
    </source>
</evidence>
<name>T1ABL5_9ZZZZ</name>
<dbReference type="SUPFAM" id="SSF53335">
    <property type="entry name" value="S-adenosyl-L-methionine-dependent methyltransferases"/>
    <property type="match status" value="1"/>
</dbReference>
<keyword evidence="3 7" id="KW-0808">Transferase</keyword>
<dbReference type="InterPro" id="IPR002877">
    <property type="entry name" value="RNA_MeTrfase_FtsJ_dom"/>
</dbReference>
<comment type="caution">
    <text evidence="7">The sequence shown here is derived from an EMBL/GenBank/DDBJ whole genome shotgun (WGS) entry which is preliminary data.</text>
</comment>
<keyword evidence="1" id="KW-0698">rRNA processing</keyword>
<dbReference type="EMBL" id="AUZY01006419">
    <property type="protein sequence ID" value="EQD54437.1"/>
    <property type="molecule type" value="Genomic_DNA"/>
</dbReference>
<accession>T1ABL5</accession>
<evidence type="ECO:0000256" key="4">
    <source>
        <dbReference type="ARBA" id="ARBA00022691"/>
    </source>
</evidence>
<feature type="region of interest" description="Disordered" evidence="5">
    <location>
        <begin position="190"/>
        <end position="209"/>
    </location>
</feature>
<dbReference type="PANTHER" id="PTHR10920">
    <property type="entry name" value="RIBOSOMAL RNA METHYLTRANSFERASE"/>
    <property type="match status" value="1"/>
</dbReference>
<evidence type="ECO:0000256" key="1">
    <source>
        <dbReference type="ARBA" id="ARBA00022552"/>
    </source>
</evidence>
<dbReference type="InterPro" id="IPR015507">
    <property type="entry name" value="rRNA-MeTfrase_E"/>
</dbReference>
<feature type="compositionally biased region" description="Basic and acidic residues" evidence="5">
    <location>
        <begin position="190"/>
        <end position="201"/>
    </location>
</feature>
<evidence type="ECO:0000256" key="3">
    <source>
        <dbReference type="ARBA" id="ARBA00022679"/>
    </source>
</evidence>
<dbReference type="GO" id="GO:0008173">
    <property type="term" value="F:RNA methyltransferase activity"/>
    <property type="evidence" value="ECO:0007669"/>
    <property type="project" value="TreeGrafter"/>
</dbReference>
<evidence type="ECO:0000256" key="5">
    <source>
        <dbReference type="SAM" id="MobiDB-lite"/>
    </source>
</evidence>